<organism evidence="2 3">
    <name type="scientific">Alistipes putredinis DSM 17216</name>
    <dbReference type="NCBI Taxonomy" id="445970"/>
    <lineage>
        <taxon>Bacteria</taxon>
        <taxon>Pseudomonadati</taxon>
        <taxon>Bacteroidota</taxon>
        <taxon>Bacteroidia</taxon>
        <taxon>Bacteroidales</taxon>
        <taxon>Rikenellaceae</taxon>
        <taxon>Alistipes</taxon>
    </lineage>
</organism>
<evidence type="ECO:0000256" key="1">
    <source>
        <dbReference type="SAM" id="MobiDB-lite"/>
    </source>
</evidence>
<evidence type="ECO:0000313" key="3">
    <source>
        <dbReference type="Proteomes" id="UP000005819"/>
    </source>
</evidence>
<keyword evidence="3" id="KW-1185">Reference proteome</keyword>
<dbReference type="Proteomes" id="UP000005819">
    <property type="component" value="Unassembled WGS sequence"/>
</dbReference>
<sequence>MQVPPQTDHLPCLTAPDIGLGKQKVRCKTGKHHLPGRNFPPAVPTSAHGEAEGRRFHNVPAVLLPGSILAINITLPATFAHTLTPVPRIPRYGHMNHTSVSSKTRIPGQILIRTTSVCNSPAPNRPAAANDRSRNNNNPKNRGFVTRLFPPRPLTRIAANRVSCHSPKKIGPTTSVPPSP</sequence>
<accession>B0MW47</accession>
<dbReference type="AlphaFoldDB" id="B0MW47"/>
<dbReference type="EMBL" id="ABFK02000018">
    <property type="protein sequence ID" value="EDS03521.1"/>
    <property type="molecule type" value="Genomic_DNA"/>
</dbReference>
<gene>
    <name evidence="2" type="ORF">ALIPUT_01347</name>
</gene>
<protein>
    <submittedName>
        <fullName evidence="2">Uncharacterized protein</fullName>
    </submittedName>
</protein>
<reference evidence="2" key="1">
    <citation type="submission" date="2007-10" db="EMBL/GenBank/DDBJ databases">
        <authorList>
            <person name="Fulton L."/>
            <person name="Clifton S."/>
            <person name="Fulton B."/>
            <person name="Xu J."/>
            <person name="Minx P."/>
            <person name="Pepin K.H."/>
            <person name="Johnson M."/>
            <person name="Thiruvilangam P."/>
            <person name="Bhonagiri V."/>
            <person name="Nash W.E."/>
            <person name="Mardis E.R."/>
            <person name="Wilson R.K."/>
        </authorList>
    </citation>
    <scope>NUCLEOTIDE SEQUENCE [LARGE SCALE GENOMIC DNA]</scope>
    <source>
        <strain evidence="2">DSM 17216</strain>
    </source>
</reference>
<evidence type="ECO:0000313" key="2">
    <source>
        <dbReference type="EMBL" id="EDS03521.1"/>
    </source>
</evidence>
<comment type="caution">
    <text evidence="2">The sequence shown here is derived from an EMBL/GenBank/DDBJ whole genome shotgun (WGS) entry which is preliminary data.</text>
</comment>
<feature type="region of interest" description="Disordered" evidence="1">
    <location>
        <begin position="115"/>
        <end position="150"/>
    </location>
</feature>
<reference evidence="2" key="2">
    <citation type="submission" date="2013-09" db="EMBL/GenBank/DDBJ databases">
        <title>Draft genome sequence of Alistipes putredinis (DSM 17216).</title>
        <authorList>
            <person name="Sudarsanam P."/>
            <person name="Ley R."/>
            <person name="Guruge J."/>
            <person name="Turnbaugh P.J."/>
            <person name="Mahowald M."/>
            <person name="Liep D."/>
            <person name="Gordon J."/>
        </authorList>
    </citation>
    <scope>NUCLEOTIDE SEQUENCE</scope>
    <source>
        <strain evidence="2">DSM 17216</strain>
    </source>
</reference>
<dbReference type="HOGENOM" id="CLU_1493192_0_0_10"/>
<feature type="compositionally biased region" description="Low complexity" evidence="1">
    <location>
        <begin position="119"/>
        <end position="142"/>
    </location>
</feature>
<proteinExistence type="predicted"/>
<name>B0MW47_9BACT</name>